<reference evidence="2" key="1">
    <citation type="submission" date="2021-01" db="EMBL/GenBank/DDBJ databases">
        <title>Whole genome shotgun sequence of Planotetraspora thailandica NBRC 104271.</title>
        <authorList>
            <person name="Komaki H."/>
            <person name="Tamura T."/>
        </authorList>
    </citation>
    <scope>NUCLEOTIDE SEQUENCE</scope>
    <source>
        <strain evidence="2">NBRC 104271</strain>
    </source>
</reference>
<dbReference type="Gene3D" id="3.40.1580.10">
    <property type="entry name" value="SMI1/KNR4-like"/>
    <property type="match status" value="1"/>
</dbReference>
<name>A0A8J3V3J4_9ACTN</name>
<dbReference type="EMBL" id="BOOR01000017">
    <property type="protein sequence ID" value="GII54346.1"/>
    <property type="molecule type" value="Genomic_DNA"/>
</dbReference>
<evidence type="ECO:0000259" key="1">
    <source>
        <dbReference type="SMART" id="SM00860"/>
    </source>
</evidence>
<accession>A0A8J3V3J4</accession>
<evidence type="ECO:0000313" key="3">
    <source>
        <dbReference type="Proteomes" id="UP000605992"/>
    </source>
</evidence>
<dbReference type="InterPro" id="IPR037883">
    <property type="entry name" value="Knr4/Smi1-like_sf"/>
</dbReference>
<comment type="caution">
    <text evidence="2">The sequence shown here is derived from an EMBL/GenBank/DDBJ whole genome shotgun (WGS) entry which is preliminary data.</text>
</comment>
<protein>
    <recommendedName>
        <fullName evidence="1">Knr4/Smi1-like domain-containing protein</fullName>
    </recommendedName>
</protein>
<dbReference type="Proteomes" id="UP000605992">
    <property type="component" value="Unassembled WGS sequence"/>
</dbReference>
<feature type="domain" description="Knr4/Smi1-like" evidence="1">
    <location>
        <begin position="17"/>
        <end position="147"/>
    </location>
</feature>
<dbReference type="SUPFAM" id="SSF160631">
    <property type="entry name" value="SMI1/KNR4-like"/>
    <property type="match status" value="1"/>
</dbReference>
<proteinExistence type="predicted"/>
<dbReference type="AlphaFoldDB" id="A0A8J3V3J4"/>
<keyword evidence="3" id="KW-1185">Reference proteome</keyword>
<gene>
    <name evidence="2" type="ORF">Pth03_27350</name>
</gene>
<organism evidence="2 3">
    <name type="scientific">Planotetraspora thailandica</name>
    <dbReference type="NCBI Taxonomy" id="487172"/>
    <lineage>
        <taxon>Bacteria</taxon>
        <taxon>Bacillati</taxon>
        <taxon>Actinomycetota</taxon>
        <taxon>Actinomycetes</taxon>
        <taxon>Streptosporangiales</taxon>
        <taxon>Streptosporangiaceae</taxon>
        <taxon>Planotetraspora</taxon>
    </lineage>
</organism>
<dbReference type="InterPro" id="IPR018958">
    <property type="entry name" value="Knr4/Smi1-like_dom"/>
</dbReference>
<sequence length="177" mass="20126">MNMQWAVERLREVMHPPARGDMADWDAVYEQCGLRFPQDYRDFVSVYGGGTIDDYLGISTPPTGESFYGDLLEDLESPAEEDENHPYPYPPYPGTEKLIRWASDPDGDDAFWVLGSDDPDQWSVAVKNHQGRSWSSFDGGMAEFLLAIVTGRYSSPFAAADFPSPRPLYRNWRDEDE</sequence>
<evidence type="ECO:0000313" key="2">
    <source>
        <dbReference type="EMBL" id="GII54346.1"/>
    </source>
</evidence>
<dbReference type="Pfam" id="PF14568">
    <property type="entry name" value="SUKH_6"/>
    <property type="match status" value="1"/>
</dbReference>
<dbReference type="SMART" id="SM00860">
    <property type="entry name" value="SMI1_KNR4"/>
    <property type="match status" value="1"/>
</dbReference>